<dbReference type="RefSeq" id="XP_025488506.1">
    <property type="nucleotide sequence ID" value="XM_025636011.1"/>
</dbReference>
<proteinExistence type="inferred from homology"/>
<dbReference type="Pfam" id="PF00956">
    <property type="entry name" value="NAP"/>
    <property type="match status" value="1"/>
</dbReference>
<evidence type="ECO:0000256" key="3">
    <source>
        <dbReference type="SAM" id="MobiDB-lite"/>
    </source>
</evidence>
<dbReference type="OrthoDB" id="19419at2759"/>
<name>A0A319BX86_9EURO</name>
<comment type="similarity">
    <text evidence="1 2">Belongs to the nucleosome assembly protein (NAP) family.</text>
</comment>
<feature type="compositionally biased region" description="Basic and acidic residues" evidence="3">
    <location>
        <begin position="254"/>
        <end position="274"/>
    </location>
</feature>
<dbReference type="GO" id="GO:0006334">
    <property type="term" value="P:nucleosome assembly"/>
    <property type="evidence" value="ECO:0007669"/>
    <property type="project" value="InterPro"/>
</dbReference>
<feature type="compositionally biased region" description="Acidic residues" evidence="3">
    <location>
        <begin position="330"/>
        <end position="347"/>
    </location>
</feature>
<evidence type="ECO:0000313" key="4">
    <source>
        <dbReference type="EMBL" id="PYH78306.1"/>
    </source>
</evidence>
<keyword evidence="5" id="KW-1185">Reference proteome</keyword>
<evidence type="ECO:0008006" key="6">
    <source>
        <dbReference type="Google" id="ProtNLM"/>
    </source>
</evidence>
<dbReference type="GO" id="GO:0005634">
    <property type="term" value="C:nucleus"/>
    <property type="evidence" value="ECO:0007669"/>
    <property type="project" value="InterPro"/>
</dbReference>
<sequence length="357" mass="41511">MSAEEQNQSLLERIQRPEVSKETQKKIALVEQEFIQAEVEQLRHSTLLLRPLFTKRNEVISLPDLRDTFWTRVMLNAPAEVEEHITMADATILASTLKNLTVERFEVDDKGAGEPRSFRLTFEFRTGDENPYFTNEKLVKDFYWRKQVITTANGHKRHWDGLVSEPVRINWKEGQDPTKGLLDAACDLAEAEKKKDADTDRKELKEFEALMRKRDEVEADEEPQGDDEEDDVPPDADLSFFAFFGYRGSDVTEEQSKAATKEEEEKFEKLRKGEEVEEDEEDEEDEDDDLEDDFEFIEIFPGGEELAIAVAEDLWPNAMKYYVTDQSIEEVDYSDIDVSEDEDDEEEQTRPRKKTKV</sequence>
<feature type="region of interest" description="Disordered" evidence="3">
    <location>
        <begin position="212"/>
        <end position="234"/>
    </location>
</feature>
<evidence type="ECO:0000313" key="5">
    <source>
        <dbReference type="Proteomes" id="UP000248340"/>
    </source>
</evidence>
<gene>
    <name evidence="4" type="ORF">BO82DRAFT_357397</name>
</gene>
<reference evidence="4 5" key="1">
    <citation type="submission" date="2016-12" db="EMBL/GenBank/DDBJ databases">
        <title>The genomes of Aspergillus section Nigri reveals drivers in fungal speciation.</title>
        <authorList>
            <consortium name="DOE Joint Genome Institute"/>
            <person name="Vesth T.C."/>
            <person name="Nybo J."/>
            <person name="Theobald S."/>
            <person name="Brandl J."/>
            <person name="Frisvad J.C."/>
            <person name="Nielsen K.F."/>
            <person name="Lyhne E.K."/>
            <person name="Kogle M.E."/>
            <person name="Kuo A."/>
            <person name="Riley R."/>
            <person name="Clum A."/>
            <person name="Nolan M."/>
            <person name="Lipzen A."/>
            <person name="Salamov A."/>
            <person name="Henrissat B."/>
            <person name="Wiebenga A."/>
            <person name="De Vries R.P."/>
            <person name="Grigoriev I.V."/>
            <person name="Mortensen U.H."/>
            <person name="Andersen M.R."/>
            <person name="Baker S.E."/>
        </authorList>
    </citation>
    <scope>NUCLEOTIDE SEQUENCE [LARGE SCALE GENOMIC DNA]</scope>
    <source>
        <strain evidence="4 5">CBS 121591</strain>
    </source>
</reference>
<dbReference type="PANTHER" id="PTHR11875">
    <property type="entry name" value="TESTIS-SPECIFIC Y-ENCODED PROTEIN"/>
    <property type="match status" value="1"/>
</dbReference>
<feature type="compositionally biased region" description="Acidic residues" evidence="3">
    <location>
        <begin position="217"/>
        <end position="234"/>
    </location>
</feature>
<dbReference type="InterPro" id="IPR037231">
    <property type="entry name" value="NAP-like_sf"/>
</dbReference>
<dbReference type="Gene3D" id="3.30.1120.90">
    <property type="entry name" value="Nucleosome assembly protein"/>
    <property type="match status" value="1"/>
</dbReference>
<dbReference type="EMBL" id="KZ821730">
    <property type="protein sequence ID" value="PYH78306.1"/>
    <property type="molecule type" value="Genomic_DNA"/>
</dbReference>
<feature type="compositionally biased region" description="Acidic residues" evidence="3">
    <location>
        <begin position="275"/>
        <end position="292"/>
    </location>
</feature>
<dbReference type="VEuPathDB" id="FungiDB:BO82DRAFT_357397"/>
<dbReference type="SUPFAM" id="SSF143113">
    <property type="entry name" value="NAP-like"/>
    <property type="match status" value="1"/>
</dbReference>
<protein>
    <recommendedName>
        <fullName evidence="6">NAP family protein</fullName>
    </recommendedName>
</protein>
<accession>A0A319BX86</accession>
<feature type="region of interest" description="Disordered" evidence="3">
    <location>
        <begin position="330"/>
        <end position="357"/>
    </location>
</feature>
<dbReference type="InterPro" id="IPR002164">
    <property type="entry name" value="NAP_family"/>
</dbReference>
<dbReference type="AlphaFoldDB" id="A0A319BX86"/>
<evidence type="ECO:0000256" key="1">
    <source>
        <dbReference type="ARBA" id="ARBA00009947"/>
    </source>
</evidence>
<dbReference type="Proteomes" id="UP000248340">
    <property type="component" value="Unassembled WGS sequence"/>
</dbReference>
<feature type="region of interest" description="Disordered" evidence="3">
    <location>
        <begin position="253"/>
        <end position="292"/>
    </location>
</feature>
<dbReference type="GeneID" id="37138752"/>
<evidence type="ECO:0000256" key="2">
    <source>
        <dbReference type="RuleBase" id="RU003876"/>
    </source>
</evidence>
<organism evidence="4 5">
    <name type="scientific">Aspergillus uvarum CBS 121591</name>
    <dbReference type="NCBI Taxonomy" id="1448315"/>
    <lineage>
        <taxon>Eukaryota</taxon>
        <taxon>Fungi</taxon>
        <taxon>Dikarya</taxon>
        <taxon>Ascomycota</taxon>
        <taxon>Pezizomycotina</taxon>
        <taxon>Eurotiomycetes</taxon>
        <taxon>Eurotiomycetidae</taxon>
        <taxon>Eurotiales</taxon>
        <taxon>Aspergillaceae</taxon>
        <taxon>Aspergillus</taxon>
        <taxon>Aspergillus subgen. Circumdati</taxon>
    </lineage>
</organism>
<dbReference type="STRING" id="1448315.A0A319BX86"/>